<dbReference type="CDD" id="cd04688">
    <property type="entry name" value="NUDIX_Hydrolase"/>
    <property type="match status" value="1"/>
</dbReference>
<dbReference type="PANTHER" id="PTHR43736:SF1">
    <property type="entry name" value="DIHYDRONEOPTERIN TRIPHOSPHATE DIPHOSPHATASE"/>
    <property type="match status" value="1"/>
</dbReference>
<dbReference type="EMBL" id="FXXP01000002">
    <property type="protein sequence ID" value="SMX28751.1"/>
    <property type="molecule type" value="Genomic_DNA"/>
</dbReference>
<dbReference type="PROSITE" id="PS51462">
    <property type="entry name" value="NUDIX"/>
    <property type="match status" value="1"/>
</dbReference>
<feature type="domain" description="Nudix hydrolase" evidence="2">
    <location>
        <begin position="35"/>
        <end position="173"/>
    </location>
</feature>
<dbReference type="Pfam" id="PF00293">
    <property type="entry name" value="NUDIX"/>
    <property type="match status" value="1"/>
</dbReference>
<evidence type="ECO:0000313" key="3">
    <source>
        <dbReference type="EMBL" id="SMX28751.1"/>
    </source>
</evidence>
<evidence type="ECO:0000259" key="2">
    <source>
        <dbReference type="PROSITE" id="PS51462"/>
    </source>
</evidence>
<dbReference type="InterPro" id="IPR015797">
    <property type="entry name" value="NUDIX_hydrolase-like_dom_sf"/>
</dbReference>
<keyword evidence="4" id="KW-1185">Reference proteome</keyword>
<dbReference type="InterPro" id="IPR000086">
    <property type="entry name" value="NUDIX_hydrolase_dom"/>
</dbReference>
<keyword evidence="3" id="KW-0378">Hydrolase</keyword>
<accession>A0A238JDI4</accession>
<name>A0A238JDI4_9RHOB</name>
<dbReference type="Gene3D" id="3.90.79.10">
    <property type="entry name" value="Nucleoside Triphosphate Pyrophosphohydrolase"/>
    <property type="match status" value="1"/>
</dbReference>
<dbReference type="OrthoDB" id="7376250at2"/>
<protein>
    <submittedName>
        <fullName evidence="3">Pyrimidine (Deoxy)nucleoside triphosphate pyrophosphohydrolase</fullName>
    </submittedName>
</protein>
<sequence length="173" mass="19113">MAHDHSCSAGCGCGAPSTGPRPEVSQAPAPWRPRQTVRVISIGIFTREGQILAAPVHDDQGQIKGWRPLGGGVEFGETAKDTLIREIKEETAQDVTDLKQIGVLENHFEHHGDKGHEIVFVYHARFAEAAVYQADLLAFSEEQSGEQYAKWIPLEKFRAKRVALYPEGLIDLL</sequence>
<dbReference type="SUPFAM" id="SSF55811">
    <property type="entry name" value="Nudix"/>
    <property type="match status" value="1"/>
</dbReference>
<proteinExistence type="predicted"/>
<evidence type="ECO:0000256" key="1">
    <source>
        <dbReference type="SAM" id="MobiDB-lite"/>
    </source>
</evidence>
<reference evidence="4" key="1">
    <citation type="submission" date="2017-05" db="EMBL/GenBank/DDBJ databases">
        <authorList>
            <person name="Rodrigo-Torres L."/>
            <person name="Arahal R. D."/>
            <person name="Lucena T."/>
        </authorList>
    </citation>
    <scope>NUCLEOTIDE SEQUENCE [LARGE SCALE GENOMIC DNA]</scope>
    <source>
        <strain evidence="4">CECT 8649</strain>
    </source>
</reference>
<organism evidence="3 4">
    <name type="scientific">Pelagimonas phthalicica</name>
    <dbReference type="NCBI Taxonomy" id="1037362"/>
    <lineage>
        <taxon>Bacteria</taxon>
        <taxon>Pseudomonadati</taxon>
        <taxon>Pseudomonadota</taxon>
        <taxon>Alphaproteobacteria</taxon>
        <taxon>Rhodobacterales</taxon>
        <taxon>Roseobacteraceae</taxon>
        <taxon>Pelagimonas</taxon>
    </lineage>
</organism>
<dbReference type="RefSeq" id="WP_099246323.1">
    <property type="nucleotide sequence ID" value="NZ_FXXP01000002.1"/>
</dbReference>
<gene>
    <name evidence="3" type="ORF">TRP8649_02877</name>
</gene>
<dbReference type="GO" id="GO:0016787">
    <property type="term" value="F:hydrolase activity"/>
    <property type="evidence" value="ECO:0007669"/>
    <property type="project" value="UniProtKB-KW"/>
</dbReference>
<feature type="region of interest" description="Disordered" evidence="1">
    <location>
        <begin position="1"/>
        <end position="31"/>
    </location>
</feature>
<dbReference type="AlphaFoldDB" id="A0A238JDI4"/>
<dbReference type="PANTHER" id="PTHR43736">
    <property type="entry name" value="ADP-RIBOSE PYROPHOSPHATASE"/>
    <property type="match status" value="1"/>
</dbReference>
<dbReference type="Proteomes" id="UP000225972">
    <property type="component" value="Unassembled WGS sequence"/>
</dbReference>
<evidence type="ECO:0000313" key="4">
    <source>
        <dbReference type="Proteomes" id="UP000225972"/>
    </source>
</evidence>